<dbReference type="EMBL" id="MHIW01000024">
    <property type="protein sequence ID" value="OGY58514.1"/>
    <property type="molecule type" value="Genomic_DNA"/>
</dbReference>
<organism evidence="2 3">
    <name type="scientific">Candidatus Colwellbacteria bacterium RIFCSPHIGHO2_12_FULL_43_12</name>
    <dbReference type="NCBI Taxonomy" id="1797688"/>
    <lineage>
        <taxon>Bacteria</taxon>
        <taxon>Candidatus Colwelliibacteriota</taxon>
    </lineage>
</organism>
<sequence>MINNSVPQVSDTVDTDKSILKIISVILANVILAILSSYFLSIGSWLIGITFFALFLSCLIIQNLFIKGLDKLFIAAAVQGMALALPFYHNFSGLFVLALVVLILLSFKSSFDTRRELEQAMKIRFFRIAKLSINITLPAIIIFLGLMVFMRGNGFSVDSVRWTLQPITPLVERYASNFSPDVKVKDLLNNIASSNLANQAKSNPDLNLDKLPEDAREELIGQGIKDLEVRLETFIGQNLDLDKSVSTNIYEGLNSFYMGLTSTSQTLVLLISLFITYSLIRGLSILIQIPIAFLALVLYEALLGFNFAVIQLEPRSREVIIMK</sequence>
<evidence type="ECO:0000313" key="2">
    <source>
        <dbReference type="EMBL" id="OGY58514.1"/>
    </source>
</evidence>
<dbReference type="AlphaFoldDB" id="A0A1G1Z1W6"/>
<keyword evidence="1" id="KW-1133">Transmembrane helix</keyword>
<feature type="transmembrane region" description="Helical" evidence="1">
    <location>
        <begin position="45"/>
        <end position="65"/>
    </location>
</feature>
<feature type="transmembrane region" description="Helical" evidence="1">
    <location>
        <begin position="256"/>
        <end position="279"/>
    </location>
</feature>
<comment type="caution">
    <text evidence="2">The sequence shown here is derived from an EMBL/GenBank/DDBJ whole genome shotgun (WGS) entry which is preliminary data.</text>
</comment>
<feature type="transmembrane region" description="Helical" evidence="1">
    <location>
        <begin position="94"/>
        <end position="111"/>
    </location>
</feature>
<dbReference type="Proteomes" id="UP000178259">
    <property type="component" value="Unassembled WGS sequence"/>
</dbReference>
<evidence type="ECO:0000313" key="3">
    <source>
        <dbReference type="Proteomes" id="UP000178259"/>
    </source>
</evidence>
<reference evidence="2 3" key="1">
    <citation type="journal article" date="2016" name="Nat. Commun.">
        <title>Thousands of microbial genomes shed light on interconnected biogeochemical processes in an aquifer system.</title>
        <authorList>
            <person name="Anantharaman K."/>
            <person name="Brown C.T."/>
            <person name="Hug L.A."/>
            <person name="Sharon I."/>
            <person name="Castelle C.J."/>
            <person name="Probst A.J."/>
            <person name="Thomas B.C."/>
            <person name="Singh A."/>
            <person name="Wilkins M.J."/>
            <person name="Karaoz U."/>
            <person name="Brodie E.L."/>
            <person name="Williams K.H."/>
            <person name="Hubbard S.S."/>
            <person name="Banfield J.F."/>
        </authorList>
    </citation>
    <scope>NUCLEOTIDE SEQUENCE [LARGE SCALE GENOMIC DNA]</scope>
</reference>
<feature type="transmembrane region" description="Helical" evidence="1">
    <location>
        <begin position="131"/>
        <end position="150"/>
    </location>
</feature>
<evidence type="ECO:0000256" key="1">
    <source>
        <dbReference type="SAM" id="Phobius"/>
    </source>
</evidence>
<accession>A0A1G1Z1W6</accession>
<name>A0A1G1Z1W6_9BACT</name>
<protein>
    <submittedName>
        <fullName evidence="2">Uncharacterized protein</fullName>
    </submittedName>
</protein>
<feature type="transmembrane region" description="Helical" evidence="1">
    <location>
        <begin position="291"/>
        <end position="312"/>
    </location>
</feature>
<proteinExistence type="predicted"/>
<gene>
    <name evidence="2" type="ORF">A3E61_01305</name>
</gene>
<keyword evidence="1" id="KW-0812">Transmembrane</keyword>
<keyword evidence="1" id="KW-0472">Membrane</keyword>
<feature type="transmembrane region" description="Helical" evidence="1">
    <location>
        <begin position="20"/>
        <end position="39"/>
    </location>
</feature>